<evidence type="ECO:0000259" key="1">
    <source>
        <dbReference type="Pfam" id="PF01850"/>
    </source>
</evidence>
<dbReference type="KEGG" id="cyt:cce_5145"/>
<reference evidence="2 3" key="1">
    <citation type="journal article" date="2008" name="Proc. Natl. Acad. Sci. U.S.A.">
        <title>The genome of Cyanothece 51142, a unicellular diazotrophic cyanobacterium important in the marine nitrogen cycle.</title>
        <authorList>
            <person name="Welsh E.A."/>
            <person name="Liberton M."/>
            <person name="Stoeckel J."/>
            <person name="Loh T."/>
            <person name="Elvitigala T."/>
            <person name="Wang C."/>
            <person name="Wollam A."/>
            <person name="Fulton R.S."/>
            <person name="Clifton S.W."/>
            <person name="Jacobs J.M."/>
            <person name="Aurora R."/>
            <person name="Ghosh B.K."/>
            <person name="Sherman L.A."/>
            <person name="Smith R.D."/>
            <person name="Wilson R.K."/>
            <person name="Pakrasi H.B."/>
        </authorList>
    </citation>
    <scope>NUCLEOTIDE SEQUENCE [LARGE SCALE GENOMIC DNA]</scope>
    <source>
        <strain evidence="3">ATCC 51142 / BH68</strain>
    </source>
</reference>
<dbReference type="HOGENOM" id="CLU_146668_3_0_3"/>
<sequence>MNYLLDTNILLRSVDPNSSSYSLARNAVNKIIEEGGNCYITSQVLVEFWVVATRPTDVNGLGWTVKKTQKEIEEFLAQFPLLTETADIFLFWLNLVTEYEIKGKRIHDIRLLAVMKTYKITHLLTFNPTDFIPIPNITILRPQNIISL</sequence>
<keyword evidence="3" id="KW-1185">Reference proteome</keyword>
<dbReference type="EMBL" id="CP000807">
    <property type="protein sequence ID" value="ACB54491.1"/>
    <property type="molecule type" value="Genomic_DNA"/>
</dbReference>
<dbReference type="AlphaFoldDB" id="B1X2Y0"/>
<gene>
    <name evidence="2" type="ordered locus">cce_5145</name>
</gene>
<feature type="domain" description="PIN" evidence="1">
    <location>
        <begin position="3"/>
        <end position="127"/>
    </location>
</feature>
<dbReference type="OrthoDB" id="7062868at2"/>
<organism evidence="2 3">
    <name type="scientific">Crocosphaera subtropica (strain ATCC 51142 / BH68)</name>
    <name type="common">Cyanothece sp. (strain ATCC 51142)</name>
    <dbReference type="NCBI Taxonomy" id="43989"/>
    <lineage>
        <taxon>Bacteria</taxon>
        <taxon>Bacillati</taxon>
        <taxon>Cyanobacteriota</taxon>
        <taxon>Cyanophyceae</taxon>
        <taxon>Oscillatoriophycideae</taxon>
        <taxon>Chroococcales</taxon>
        <taxon>Aphanothecaceae</taxon>
        <taxon>Crocosphaera</taxon>
        <taxon>Crocosphaera subtropica</taxon>
    </lineage>
</organism>
<dbReference type="eggNOG" id="COG1848">
    <property type="taxonomic scope" value="Bacteria"/>
</dbReference>
<dbReference type="InterPro" id="IPR029060">
    <property type="entry name" value="PIN-like_dom_sf"/>
</dbReference>
<dbReference type="SUPFAM" id="SSF88723">
    <property type="entry name" value="PIN domain-like"/>
    <property type="match status" value="1"/>
</dbReference>
<evidence type="ECO:0000313" key="2">
    <source>
        <dbReference type="EMBL" id="ACB54491.1"/>
    </source>
</evidence>
<dbReference type="Proteomes" id="UP000001203">
    <property type="component" value="Chromosome linear"/>
</dbReference>
<protein>
    <recommendedName>
        <fullName evidence="1">PIN domain-containing protein</fullName>
    </recommendedName>
</protein>
<dbReference type="InterPro" id="IPR002716">
    <property type="entry name" value="PIN_dom"/>
</dbReference>
<evidence type="ECO:0000313" key="3">
    <source>
        <dbReference type="Proteomes" id="UP000001203"/>
    </source>
</evidence>
<dbReference type="Gene3D" id="3.40.50.1010">
    <property type="entry name" value="5'-nuclease"/>
    <property type="match status" value="1"/>
</dbReference>
<dbReference type="CDD" id="cd09854">
    <property type="entry name" value="PIN_VapC-like"/>
    <property type="match status" value="1"/>
</dbReference>
<dbReference type="STRING" id="43989.cce_5145"/>
<dbReference type="RefSeq" id="WP_009547525.1">
    <property type="nucleotide sequence ID" value="NC_010547.1"/>
</dbReference>
<name>B1X2Y0_CROS5</name>
<dbReference type="Pfam" id="PF01850">
    <property type="entry name" value="PIN"/>
    <property type="match status" value="1"/>
</dbReference>
<proteinExistence type="predicted"/>
<accession>B1X2Y0</accession>